<dbReference type="GO" id="GO:0005524">
    <property type="term" value="F:ATP binding"/>
    <property type="evidence" value="ECO:0007669"/>
    <property type="project" value="InterPro"/>
</dbReference>
<dbReference type="GO" id="GO:0005634">
    <property type="term" value="C:nucleus"/>
    <property type="evidence" value="ECO:0007669"/>
    <property type="project" value="TreeGrafter"/>
</dbReference>
<dbReference type="Pfam" id="PF00069">
    <property type="entry name" value="Pkinase"/>
    <property type="match status" value="1"/>
</dbReference>
<feature type="domain" description="Protein kinase" evidence="1">
    <location>
        <begin position="96"/>
        <end position="352"/>
    </location>
</feature>
<gene>
    <name evidence="2" type="ORF">PSON_ATCC_30995.1.T1530088</name>
</gene>
<dbReference type="SMART" id="SM00220">
    <property type="entry name" value="S_TKc"/>
    <property type="match status" value="1"/>
</dbReference>
<dbReference type="GO" id="GO:0044773">
    <property type="term" value="P:mitotic DNA damage checkpoint signaling"/>
    <property type="evidence" value="ECO:0007669"/>
    <property type="project" value="TreeGrafter"/>
</dbReference>
<dbReference type="EMBL" id="CAJJDN010000153">
    <property type="protein sequence ID" value="CAD8124751.1"/>
    <property type="molecule type" value="Genomic_DNA"/>
</dbReference>
<dbReference type="PROSITE" id="PS50011">
    <property type="entry name" value="PROTEIN_KINASE_DOM"/>
    <property type="match status" value="1"/>
</dbReference>
<keyword evidence="3" id="KW-1185">Reference proteome</keyword>
<name>A0A8S1R976_9CILI</name>
<reference evidence="2" key="1">
    <citation type="submission" date="2021-01" db="EMBL/GenBank/DDBJ databases">
        <authorList>
            <consortium name="Genoscope - CEA"/>
            <person name="William W."/>
        </authorList>
    </citation>
    <scope>NUCLEOTIDE SEQUENCE</scope>
</reference>
<dbReference type="AlphaFoldDB" id="A0A8S1R976"/>
<evidence type="ECO:0000313" key="3">
    <source>
        <dbReference type="Proteomes" id="UP000692954"/>
    </source>
</evidence>
<dbReference type="GO" id="GO:0005737">
    <property type="term" value="C:cytoplasm"/>
    <property type="evidence" value="ECO:0007669"/>
    <property type="project" value="TreeGrafter"/>
</dbReference>
<proteinExistence type="predicted"/>
<evidence type="ECO:0000313" key="2">
    <source>
        <dbReference type="EMBL" id="CAD8124751.1"/>
    </source>
</evidence>
<dbReference type="PROSITE" id="PS00108">
    <property type="entry name" value="PROTEIN_KINASE_ST"/>
    <property type="match status" value="1"/>
</dbReference>
<dbReference type="PANTHER" id="PTHR44167:SF18">
    <property type="entry name" value="PROTEIN KINASE DOMAIN-CONTAINING PROTEIN"/>
    <property type="match status" value="1"/>
</dbReference>
<dbReference type="Proteomes" id="UP000692954">
    <property type="component" value="Unassembled WGS sequence"/>
</dbReference>
<protein>
    <recommendedName>
        <fullName evidence="1">Protein kinase domain-containing protein</fullName>
    </recommendedName>
</protein>
<dbReference type="PANTHER" id="PTHR44167">
    <property type="entry name" value="OVARIAN-SPECIFIC SERINE/THREONINE-PROTEIN KINASE LOK-RELATED"/>
    <property type="match status" value="1"/>
</dbReference>
<sequence>MICIKKNLFFDDSFKVQLLSDSIKLSNDKKMIKYIIPLFQNSCIEWKLSKCQSKLEGFSILLNGKLEYFEMEQNHLELLKQFLDGKIFYMSIHKIYKTVLFCGRGTYGHVFKYQNCLTGEYVACKSLKIGFKNTQEIFLEEVKILQTLKHPNIVKIKEFYMETKHFYIIMEYLDGKSLGDLLNQKILDDQEIIVILKQILRCIIYIHKAGYVYRDIKQENILFGEFGNLQTLRLIDFGLAIHQSDLQKQRKLICGTAGYIAPEVFKLESQIDQKIDIFGVGVLLWEMINNSRFIEGQDQEEKYRLNREYVFQNEFTQNIRNPIFRYLVEKMIVDNPEQRISAADALSYLDWAGIQSCDFMKDYENISTE</sequence>
<accession>A0A8S1R976</accession>
<evidence type="ECO:0000259" key="1">
    <source>
        <dbReference type="PROSITE" id="PS50011"/>
    </source>
</evidence>
<dbReference type="OrthoDB" id="4062651at2759"/>
<organism evidence="2 3">
    <name type="scientific">Paramecium sonneborni</name>
    <dbReference type="NCBI Taxonomy" id="65129"/>
    <lineage>
        <taxon>Eukaryota</taxon>
        <taxon>Sar</taxon>
        <taxon>Alveolata</taxon>
        <taxon>Ciliophora</taxon>
        <taxon>Intramacronucleata</taxon>
        <taxon>Oligohymenophorea</taxon>
        <taxon>Peniculida</taxon>
        <taxon>Parameciidae</taxon>
        <taxon>Paramecium</taxon>
    </lineage>
</organism>
<dbReference type="GO" id="GO:0004674">
    <property type="term" value="F:protein serine/threonine kinase activity"/>
    <property type="evidence" value="ECO:0007669"/>
    <property type="project" value="TreeGrafter"/>
</dbReference>
<dbReference type="InterPro" id="IPR008271">
    <property type="entry name" value="Ser/Thr_kinase_AS"/>
</dbReference>
<dbReference type="InterPro" id="IPR000719">
    <property type="entry name" value="Prot_kinase_dom"/>
</dbReference>
<comment type="caution">
    <text evidence="2">The sequence shown here is derived from an EMBL/GenBank/DDBJ whole genome shotgun (WGS) entry which is preliminary data.</text>
</comment>